<keyword evidence="2" id="KW-1185">Reference proteome</keyword>
<evidence type="ECO:0008006" key="3">
    <source>
        <dbReference type="Google" id="ProtNLM"/>
    </source>
</evidence>
<proteinExistence type="predicted"/>
<dbReference type="RefSeq" id="WP_203020294.1">
    <property type="nucleotide sequence ID" value="NZ_CP032406.1"/>
</dbReference>
<gene>
    <name evidence="1" type="ORF">D4A92_23370</name>
</gene>
<sequence length="423" mass="48834">MTRERTYTPFLDLALSLYLFTSRLHKRLTSEGVKDIYFFSREGAMLKDMFDVYSEKSTNAAAIRTHYLEVSRRSTFMPSLGPLNQEKFDVLFRQYRRMSLSSFLKSLALDGHELEVLAAAQISEAEARSIQKDFPTSTLFRKLLGSQFFQSLYESQRTQRSAALADYLSCFTDGKLPTSLHVVDVGWKGSIQDNLFNWFRRVAGPEARIDGYYIGLVSPGLADVHNRKMGLLFSSIPRLSAGFRTFNENRSLYEVLLPARHGGPRAYEIDAEGRAVVVRDPFNEQQMIDQYVQPVAEVIMERFLLLAEEFAGRDVSDGWLLQRSLQQHARMVFSPTDDEIEWMLSVSHVENFGVFEQSQFGGGAKRDALPQRLRYTIQLLRHRRLGDPGFWPYLTLRRRALFGVHILYRTFRVWQNRFARGAK</sequence>
<protein>
    <recommendedName>
        <fullName evidence="3">Glycosyl transferase</fullName>
    </recommendedName>
</protein>
<reference evidence="1 2" key="1">
    <citation type="submission" date="2018-09" db="EMBL/GenBank/DDBJ databases">
        <title>Rhizobium sp. MAE2-X.</title>
        <authorList>
            <person name="Lee Y."/>
            <person name="Jeon C.O."/>
        </authorList>
    </citation>
    <scope>NUCLEOTIDE SEQUENCE [LARGE SCALE GENOMIC DNA]</scope>
    <source>
        <strain evidence="1 2">MAE2-X</strain>
        <plasmid evidence="1 2">p1</plasmid>
    </source>
</reference>
<dbReference type="Proteomes" id="UP000596351">
    <property type="component" value="Plasmid p1"/>
</dbReference>
<geneLocation type="plasmid" evidence="1 2">
    <name>p1</name>
</geneLocation>
<name>A0ABX7F1N3_9HYPH</name>
<keyword evidence="1" id="KW-0614">Plasmid</keyword>
<accession>A0ABX7F1N3</accession>
<dbReference type="EMBL" id="CP032406">
    <property type="protein sequence ID" value="QRF54450.1"/>
    <property type="molecule type" value="Genomic_DNA"/>
</dbReference>
<organism evidence="1 2">
    <name type="scientific">Rhizobium rosettiformans</name>
    <dbReference type="NCBI Taxonomy" id="1368430"/>
    <lineage>
        <taxon>Bacteria</taxon>
        <taxon>Pseudomonadati</taxon>
        <taxon>Pseudomonadota</taxon>
        <taxon>Alphaproteobacteria</taxon>
        <taxon>Hyphomicrobiales</taxon>
        <taxon>Rhizobiaceae</taxon>
        <taxon>Rhizobium/Agrobacterium group</taxon>
        <taxon>Rhizobium</taxon>
    </lineage>
</organism>
<evidence type="ECO:0000313" key="2">
    <source>
        <dbReference type="Proteomes" id="UP000596351"/>
    </source>
</evidence>
<evidence type="ECO:0000313" key="1">
    <source>
        <dbReference type="EMBL" id="QRF54450.1"/>
    </source>
</evidence>